<comment type="caution">
    <text evidence="6">The sequence shown here is derived from an EMBL/GenBank/DDBJ whole genome shotgun (WGS) entry which is preliminary data.</text>
</comment>
<feature type="transmembrane region" description="Helical" evidence="5">
    <location>
        <begin position="24"/>
        <end position="54"/>
    </location>
</feature>
<reference evidence="6" key="1">
    <citation type="submission" date="2021-01" db="EMBL/GenBank/DDBJ databases">
        <authorList>
            <consortium name="Genoscope - CEA"/>
            <person name="William W."/>
        </authorList>
    </citation>
    <scope>NUCLEOTIDE SEQUENCE</scope>
</reference>
<feature type="transmembrane region" description="Helical" evidence="5">
    <location>
        <begin position="109"/>
        <end position="130"/>
    </location>
</feature>
<feature type="transmembrane region" description="Helical" evidence="5">
    <location>
        <begin position="219"/>
        <end position="237"/>
    </location>
</feature>
<feature type="transmembrane region" description="Helical" evidence="5">
    <location>
        <begin position="181"/>
        <end position="207"/>
    </location>
</feature>
<organism evidence="6 7">
    <name type="scientific">Paramecium pentaurelia</name>
    <dbReference type="NCBI Taxonomy" id="43138"/>
    <lineage>
        <taxon>Eukaryota</taxon>
        <taxon>Sar</taxon>
        <taxon>Alveolata</taxon>
        <taxon>Ciliophora</taxon>
        <taxon>Intramacronucleata</taxon>
        <taxon>Oligohymenophorea</taxon>
        <taxon>Peniculida</taxon>
        <taxon>Parameciidae</taxon>
        <taxon>Paramecium</taxon>
    </lineage>
</organism>
<feature type="transmembrane region" description="Helical" evidence="5">
    <location>
        <begin position="510"/>
        <end position="534"/>
    </location>
</feature>
<sequence>MNKSEFLNYKKNLKIREQSSSNTLWLVIYVCLIYLLFGSFNICGKFFLTCTYIYSFSDNFSVLNYRSLNLANFQQLNIQRYYRWFLFEMVGPLSLPLIPDIIGRMKFKFIFLIASLGPILFLTPALYASLCKDSGNSGCNTLLIYCCAFVVSIIAGLMQSLLLFVMLFYLSNLAKSREKVIYYGSFFLIHSLQWLLGSLIGEIFITYDNMNTRNTISKVFGILIIMQFSISLIYLTIPENYNGRYYSFQKTLIQFYNQKSQKQSKMDSNQQDIRELLLKSSNSECDDNDVNNTFYNTQQNDKCNEKQQQTDLHLFTSQLLQNSNTKSILTLQCFSIEERSLIELLESSQSNQNCSNFICIDEYQNRSYFSKLYITLDKLYKDGFSWVLFLLCFIASIQSFLYIYFFPFFAQPGTKQLTIQAAFVLQGYLYVGVGELFGSFGIGMLGESKDKINALIYILYIFQFGCLVAWASYLFQYEILILVFSITTGFCDSSMTSTVISVLTLRFPKYIYLVDLMYFIYSLSFAALALIFISCNFDNNTFLSLILLQTIGLLGLFAVYKINHLIENNQIQIVK</sequence>
<name>A0A8S1S057_9CILI</name>
<evidence type="ECO:0000313" key="7">
    <source>
        <dbReference type="Proteomes" id="UP000689195"/>
    </source>
</evidence>
<keyword evidence="7" id="KW-1185">Reference proteome</keyword>
<keyword evidence="3 5" id="KW-1133">Transmembrane helix</keyword>
<keyword evidence="4 5" id="KW-0472">Membrane</keyword>
<evidence type="ECO:0000256" key="1">
    <source>
        <dbReference type="ARBA" id="ARBA00004141"/>
    </source>
</evidence>
<feature type="transmembrane region" description="Helical" evidence="5">
    <location>
        <begin position="142"/>
        <end position="169"/>
    </location>
</feature>
<protein>
    <submittedName>
        <fullName evidence="6">Uncharacterized protein</fullName>
    </submittedName>
</protein>
<dbReference type="GO" id="GO:0016020">
    <property type="term" value="C:membrane"/>
    <property type="evidence" value="ECO:0007669"/>
    <property type="project" value="UniProtKB-SubCell"/>
</dbReference>
<proteinExistence type="predicted"/>
<dbReference type="OrthoDB" id="303782at2759"/>
<dbReference type="PANTHER" id="PTHR23294:SF0">
    <property type="entry name" value="UNC93-LIKE PROTEIN MFSD11"/>
    <property type="match status" value="1"/>
</dbReference>
<evidence type="ECO:0000256" key="3">
    <source>
        <dbReference type="ARBA" id="ARBA00022989"/>
    </source>
</evidence>
<feature type="transmembrane region" description="Helical" evidence="5">
    <location>
        <begin position="384"/>
        <end position="405"/>
    </location>
</feature>
<keyword evidence="2 5" id="KW-0812">Transmembrane</keyword>
<feature type="transmembrane region" description="Helical" evidence="5">
    <location>
        <begin position="540"/>
        <end position="560"/>
    </location>
</feature>
<dbReference type="AlphaFoldDB" id="A0A8S1S057"/>
<feature type="transmembrane region" description="Helical" evidence="5">
    <location>
        <begin position="417"/>
        <end position="442"/>
    </location>
</feature>
<evidence type="ECO:0000313" key="6">
    <source>
        <dbReference type="EMBL" id="CAD8132124.1"/>
    </source>
</evidence>
<evidence type="ECO:0000256" key="4">
    <source>
        <dbReference type="ARBA" id="ARBA00023136"/>
    </source>
</evidence>
<evidence type="ECO:0000256" key="5">
    <source>
        <dbReference type="SAM" id="Phobius"/>
    </source>
</evidence>
<evidence type="ECO:0000256" key="2">
    <source>
        <dbReference type="ARBA" id="ARBA00022692"/>
    </source>
</evidence>
<feature type="transmembrane region" description="Helical" evidence="5">
    <location>
        <begin position="479"/>
        <end position="503"/>
    </location>
</feature>
<dbReference type="EMBL" id="CAJJDO010000001">
    <property type="protein sequence ID" value="CAD8132124.1"/>
    <property type="molecule type" value="Genomic_DNA"/>
</dbReference>
<feature type="transmembrane region" description="Helical" evidence="5">
    <location>
        <begin position="454"/>
        <end position="473"/>
    </location>
</feature>
<dbReference type="InterPro" id="IPR051617">
    <property type="entry name" value="UNC-93-like_regulator"/>
</dbReference>
<gene>
    <name evidence="6" type="ORF">PPENT_87.1.T0010454</name>
</gene>
<accession>A0A8S1S057</accession>
<comment type="subcellular location">
    <subcellularLocation>
        <location evidence="1">Membrane</location>
        <topology evidence="1">Multi-pass membrane protein</topology>
    </subcellularLocation>
</comment>
<dbReference type="PANTHER" id="PTHR23294">
    <property type="entry name" value="ET TRANSLATION PRODUCT-RELATED"/>
    <property type="match status" value="1"/>
</dbReference>
<dbReference type="Proteomes" id="UP000689195">
    <property type="component" value="Unassembled WGS sequence"/>
</dbReference>